<dbReference type="Proteomes" id="UP000036403">
    <property type="component" value="Unassembled WGS sequence"/>
</dbReference>
<feature type="region of interest" description="Disordered" evidence="1">
    <location>
        <begin position="1"/>
        <end position="99"/>
    </location>
</feature>
<protein>
    <submittedName>
        <fullName evidence="2">Exported repetitive protein</fullName>
    </submittedName>
</protein>
<evidence type="ECO:0000256" key="1">
    <source>
        <dbReference type="SAM" id="MobiDB-lite"/>
    </source>
</evidence>
<dbReference type="EMBL" id="LBMM01021744">
    <property type="protein sequence ID" value="KMQ83015.1"/>
    <property type="molecule type" value="Genomic_DNA"/>
</dbReference>
<comment type="caution">
    <text evidence="2">The sequence shown here is derived from an EMBL/GenBank/DDBJ whole genome shotgun (WGS) entry which is preliminary data.</text>
</comment>
<proteinExistence type="predicted"/>
<feature type="compositionally biased region" description="Polar residues" evidence="1">
    <location>
        <begin position="15"/>
        <end position="32"/>
    </location>
</feature>
<dbReference type="PaxDb" id="67767-A0A0J7MR41"/>
<dbReference type="OrthoDB" id="8300612at2759"/>
<feature type="compositionally biased region" description="Gly residues" evidence="1">
    <location>
        <begin position="90"/>
        <end position="99"/>
    </location>
</feature>
<evidence type="ECO:0000313" key="3">
    <source>
        <dbReference type="Proteomes" id="UP000036403"/>
    </source>
</evidence>
<name>A0A0J7MR41_LASNI</name>
<evidence type="ECO:0000313" key="2">
    <source>
        <dbReference type="EMBL" id="KMQ83015.1"/>
    </source>
</evidence>
<keyword evidence="3" id="KW-1185">Reference proteome</keyword>
<accession>A0A0J7MR41</accession>
<dbReference type="AlphaFoldDB" id="A0A0J7MR41"/>
<reference evidence="2 3" key="1">
    <citation type="submission" date="2015-04" db="EMBL/GenBank/DDBJ databases">
        <title>Lasius niger genome sequencing.</title>
        <authorList>
            <person name="Konorov E.A."/>
            <person name="Nikitin M.A."/>
            <person name="Kirill M.V."/>
            <person name="Chang P."/>
        </authorList>
    </citation>
    <scope>NUCLEOTIDE SEQUENCE [LARGE SCALE GENOMIC DNA]</scope>
    <source>
        <tissue evidence="2">Whole</tissue>
    </source>
</reference>
<feature type="compositionally biased region" description="Low complexity" evidence="1">
    <location>
        <begin position="34"/>
        <end position="53"/>
    </location>
</feature>
<sequence length="99" mass="10061">MEPPASPLTLADNCPVTTSPHLTSPHLTSPHLTSPRLALPRLASPRLASPSLAKPRLEAGGFSQSDQRPIFQNRGSRHGGDGVDSEVGSDDGGAGGGSG</sequence>
<gene>
    <name evidence="2" type="ORF">RF55_21177</name>
</gene>
<organism evidence="2 3">
    <name type="scientific">Lasius niger</name>
    <name type="common">Black garden ant</name>
    <dbReference type="NCBI Taxonomy" id="67767"/>
    <lineage>
        <taxon>Eukaryota</taxon>
        <taxon>Metazoa</taxon>
        <taxon>Ecdysozoa</taxon>
        <taxon>Arthropoda</taxon>
        <taxon>Hexapoda</taxon>
        <taxon>Insecta</taxon>
        <taxon>Pterygota</taxon>
        <taxon>Neoptera</taxon>
        <taxon>Endopterygota</taxon>
        <taxon>Hymenoptera</taxon>
        <taxon>Apocrita</taxon>
        <taxon>Aculeata</taxon>
        <taxon>Formicoidea</taxon>
        <taxon>Formicidae</taxon>
        <taxon>Formicinae</taxon>
        <taxon>Lasius</taxon>
        <taxon>Lasius</taxon>
    </lineage>
</organism>